<dbReference type="Gene3D" id="3.10.450.240">
    <property type="match status" value="1"/>
</dbReference>
<feature type="domain" description="Tim44-like" evidence="3">
    <location>
        <begin position="212"/>
        <end position="347"/>
    </location>
</feature>
<reference evidence="4 5" key="1">
    <citation type="submission" date="2018-06" db="EMBL/GenBank/DDBJ databases">
        <title>Genomic Encyclopedia of Type Strains, Phase III (KMG-III): the genomes of soil and plant-associated and newly described type strains.</title>
        <authorList>
            <person name="Whitman W."/>
        </authorList>
    </citation>
    <scope>NUCLEOTIDE SEQUENCE [LARGE SCALE GENOMIC DNA]</scope>
    <source>
        <strain evidence="4 5">CECT 7646</strain>
    </source>
</reference>
<comment type="caution">
    <text evidence="4">The sequence shown here is derived from an EMBL/GenBank/DDBJ whole genome shotgun (WGS) entry which is preliminary data.</text>
</comment>
<dbReference type="RefSeq" id="WP_110464744.1">
    <property type="nucleotide sequence ID" value="NZ_JAMOFZ010000003.1"/>
</dbReference>
<dbReference type="SUPFAM" id="SSF54427">
    <property type="entry name" value="NTF2-like"/>
    <property type="match status" value="1"/>
</dbReference>
<feature type="transmembrane region" description="Helical" evidence="2">
    <location>
        <begin position="83"/>
        <end position="103"/>
    </location>
</feature>
<dbReference type="Proteomes" id="UP000247540">
    <property type="component" value="Unassembled WGS sequence"/>
</dbReference>
<feature type="region of interest" description="Disordered" evidence="1">
    <location>
        <begin position="137"/>
        <end position="172"/>
    </location>
</feature>
<dbReference type="PANTHER" id="PTHR41542">
    <property type="entry name" value="BLL5807 PROTEIN"/>
    <property type="match status" value="1"/>
</dbReference>
<feature type="transmembrane region" description="Helical" evidence="2">
    <location>
        <begin position="109"/>
        <end position="127"/>
    </location>
</feature>
<name>A0A318SJI5_9BURK</name>
<evidence type="ECO:0000256" key="1">
    <source>
        <dbReference type="SAM" id="MobiDB-lite"/>
    </source>
</evidence>
<keyword evidence="2" id="KW-1133">Transmembrane helix</keyword>
<dbReference type="OrthoDB" id="5297955at2"/>
<dbReference type="InterPro" id="IPR032710">
    <property type="entry name" value="NTF2-like_dom_sf"/>
</dbReference>
<gene>
    <name evidence="4" type="ORF">DFQ15_10334</name>
</gene>
<keyword evidence="2" id="KW-0472">Membrane</keyword>
<sequence>MMKVWSAVLVVVLMVGSFDAEARRLGGGGSVGRQSNSVTQREAAPRQAPANPQYSGNAAAAPAAAGAAAAPAAAAARKPWAGMLGGLAAGLGLAWLASSLGLGGAFGNILMFALLAFATIALVGFVMRRRNGGNAGPSASPFAFQGAGNGNGNGPRPETPAQYNPAKVGNDASARPWENQATAFDARPAGGAESGSMIGSALGGAAAASGTSALAGTQAWGVPAGFDTPGFLAAAKRNFVTLQDAWDRADIEALRSMMTNNMVNEIRTQLSERERHLGGRANKTEVVVLEAQLLGIEEEADGYLASVEFSGMIREEPSSGPSPFREVWNMAKPKDGSAGWLVAGVQALQ</sequence>
<feature type="region of interest" description="Disordered" evidence="1">
    <location>
        <begin position="27"/>
        <end position="56"/>
    </location>
</feature>
<protein>
    <submittedName>
        <fullName evidence="4">Putative lipid-binding transport protein (Tim44 family)</fullName>
    </submittedName>
</protein>
<dbReference type="SMART" id="SM00978">
    <property type="entry name" value="Tim44"/>
    <property type="match status" value="1"/>
</dbReference>
<dbReference type="InterPro" id="IPR007379">
    <property type="entry name" value="Tim44-like_dom"/>
</dbReference>
<evidence type="ECO:0000313" key="4">
    <source>
        <dbReference type="EMBL" id="PYE79047.1"/>
    </source>
</evidence>
<dbReference type="EMBL" id="QJTC01000003">
    <property type="protein sequence ID" value="PYE79047.1"/>
    <property type="molecule type" value="Genomic_DNA"/>
</dbReference>
<accession>A0A318SJI5</accession>
<evidence type="ECO:0000313" key="5">
    <source>
        <dbReference type="Proteomes" id="UP000247540"/>
    </source>
</evidence>
<proteinExistence type="predicted"/>
<evidence type="ECO:0000256" key="2">
    <source>
        <dbReference type="SAM" id="Phobius"/>
    </source>
</evidence>
<organism evidence="4 5">
    <name type="scientific">Xylophilus ampelinus</name>
    <dbReference type="NCBI Taxonomy" id="54067"/>
    <lineage>
        <taxon>Bacteria</taxon>
        <taxon>Pseudomonadati</taxon>
        <taxon>Pseudomonadota</taxon>
        <taxon>Betaproteobacteria</taxon>
        <taxon>Burkholderiales</taxon>
        <taxon>Xylophilus</taxon>
    </lineage>
</organism>
<keyword evidence="2" id="KW-0812">Transmembrane</keyword>
<keyword evidence="5" id="KW-1185">Reference proteome</keyword>
<evidence type="ECO:0000259" key="3">
    <source>
        <dbReference type="SMART" id="SM00978"/>
    </source>
</evidence>
<dbReference type="PANTHER" id="PTHR41542:SF1">
    <property type="entry name" value="BLL5807 PROTEIN"/>
    <property type="match status" value="1"/>
</dbReference>
<dbReference type="Pfam" id="PF04280">
    <property type="entry name" value="Tim44"/>
    <property type="match status" value="1"/>
</dbReference>
<dbReference type="AlphaFoldDB" id="A0A318SJI5"/>